<organism evidence="1 2">
    <name type="scientific">Mesotoga prima</name>
    <dbReference type="NCBI Taxonomy" id="1184387"/>
    <lineage>
        <taxon>Bacteria</taxon>
        <taxon>Thermotogati</taxon>
        <taxon>Thermotogota</taxon>
        <taxon>Thermotogae</taxon>
        <taxon>Kosmotogales</taxon>
        <taxon>Kosmotogaceae</taxon>
        <taxon>Mesotoga</taxon>
    </lineage>
</organism>
<protein>
    <submittedName>
        <fullName evidence="1">Dihydroorotate dehydrogenase family protein</fullName>
    </submittedName>
</protein>
<name>A0A101HPC6_9BACT</name>
<reference evidence="2" key="1">
    <citation type="journal article" date="2015" name="MBio">
        <title>Genome-Resolved Metagenomic Analysis Reveals Roles for Candidate Phyla and Other Microbial Community Members in Biogeochemical Transformations in Oil Reservoirs.</title>
        <authorList>
            <person name="Hu P."/>
            <person name="Tom L."/>
            <person name="Singh A."/>
            <person name="Thomas B.C."/>
            <person name="Baker B.J."/>
            <person name="Piceno Y.M."/>
            <person name="Andersen G.L."/>
            <person name="Banfield J.F."/>
        </authorList>
    </citation>
    <scope>NUCLEOTIDE SEQUENCE [LARGE SCALE GENOMIC DNA]</scope>
</reference>
<dbReference type="InterPro" id="IPR013785">
    <property type="entry name" value="Aldolase_TIM"/>
</dbReference>
<dbReference type="Proteomes" id="UP000054092">
    <property type="component" value="Unassembled WGS sequence"/>
</dbReference>
<comment type="caution">
    <text evidence="1">The sequence shown here is derived from an EMBL/GenBank/DDBJ whole genome shotgun (WGS) entry which is preliminary data.</text>
</comment>
<dbReference type="AlphaFoldDB" id="A0A101HPC6"/>
<feature type="non-terminal residue" evidence="1">
    <location>
        <position position="53"/>
    </location>
</feature>
<dbReference type="SUPFAM" id="SSF51395">
    <property type="entry name" value="FMN-linked oxidoreductases"/>
    <property type="match status" value="1"/>
</dbReference>
<dbReference type="Gene3D" id="3.20.20.70">
    <property type="entry name" value="Aldolase class I"/>
    <property type="match status" value="1"/>
</dbReference>
<sequence length="53" mass="5410">MNLSTEVAGISLKNPLMPASGPLTGDHRKMLALEAMGVGAMVTKTISTVAAKV</sequence>
<dbReference type="EMBL" id="LGGP01000133">
    <property type="protein sequence ID" value="KUK80601.1"/>
    <property type="molecule type" value="Genomic_DNA"/>
</dbReference>
<accession>A0A101HPC6</accession>
<evidence type="ECO:0000313" key="1">
    <source>
        <dbReference type="EMBL" id="KUK80601.1"/>
    </source>
</evidence>
<proteinExistence type="predicted"/>
<gene>
    <name evidence="1" type="ORF">XD94_0883</name>
</gene>
<evidence type="ECO:0000313" key="2">
    <source>
        <dbReference type="Proteomes" id="UP000054092"/>
    </source>
</evidence>